<gene>
    <name evidence="7" type="ORF">SAMN04488524_4380</name>
</gene>
<protein>
    <submittedName>
        <fullName evidence="7">Uncharacterized membrane protein YgdD, TMEM256/DUF423 family</fullName>
    </submittedName>
</protein>
<dbReference type="InterPro" id="IPR006696">
    <property type="entry name" value="DUF423"/>
</dbReference>
<feature type="transmembrane region" description="Helical" evidence="6">
    <location>
        <begin position="101"/>
        <end position="124"/>
    </location>
</feature>
<evidence type="ECO:0000256" key="3">
    <source>
        <dbReference type="ARBA" id="ARBA00022692"/>
    </source>
</evidence>
<feature type="transmembrane region" description="Helical" evidence="6">
    <location>
        <begin position="69"/>
        <end position="89"/>
    </location>
</feature>
<dbReference type="PANTHER" id="PTHR43461">
    <property type="entry name" value="TRANSMEMBRANE PROTEIN 256"/>
    <property type="match status" value="1"/>
</dbReference>
<dbReference type="RefSeq" id="WP_084241162.1">
    <property type="nucleotide sequence ID" value="NZ_FWXT01000004.1"/>
</dbReference>
<keyword evidence="4 6" id="KW-1133">Transmembrane helix</keyword>
<dbReference type="EMBL" id="FWXT01000004">
    <property type="protein sequence ID" value="SMD03575.1"/>
    <property type="molecule type" value="Genomic_DNA"/>
</dbReference>
<dbReference type="GO" id="GO:0005886">
    <property type="term" value="C:plasma membrane"/>
    <property type="evidence" value="ECO:0007669"/>
    <property type="project" value="TreeGrafter"/>
</dbReference>
<keyword evidence="8" id="KW-1185">Reference proteome</keyword>
<accession>A0A1W2E1I7</accession>
<evidence type="ECO:0000256" key="2">
    <source>
        <dbReference type="ARBA" id="ARBA00009694"/>
    </source>
</evidence>
<evidence type="ECO:0000313" key="7">
    <source>
        <dbReference type="EMBL" id="SMD03575.1"/>
    </source>
</evidence>
<sequence>MSRRIILTAALFGATAVIFGAFGAHSLKNVLTAGSLEIWAKGVEYQFYHTFALLFLALYAVPNDGLLKWSYRFFTLGILLFSGSLYLLATRDILNISFVNYIGPVTPIGGLCFILGWLLLFFAASKRKL</sequence>
<reference evidence="8" key="1">
    <citation type="submission" date="2017-04" db="EMBL/GenBank/DDBJ databases">
        <authorList>
            <person name="Varghese N."/>
            <person name="Submissions S."/>
        </authorList>
    </citation>
    <scope>NUCLEOTIDE SEQUENCE [LARGE SCALE GENOMIC DNA]</scope>
    <source>
        <strain evidence="8">DSM 12126</strain>
    </source>
</reference>
<feature type="transmembrane region" description="Helical" evidence="6">
    <location>
        <begin position="47"/>
        <end position="62"/>
    </location>
</feature>
<name>A0A1W2E1I7_9SPHI</name>
<organism evidence="7 8">
    <name type="scientific">Pedobacter africanus</name>
    <dbReference type="NCBI Taxonomy" id="151894"/>
    <lineage>
        <taxon>Bacteria</taxon>
        <taxon>Pseudomonadati</taxon>
        <taxon>Bacteroidota</taxon>
        <taxon>Sphingobacteriia</taxon>
        <taxon>Sphingobacteriales</taxon>
        <taxon>Sphingobacteriaceae</taxon>
        <taxon>Pedobacter</taxon>
    </lineage>
</organism>
<keyword evidence="3 6" id="KW-0812">Transmembrane</keyword>
<dbReference type="Pfam" id="PF04241">
    <property type="entry name" value="DUF423"/>
    <property type="match status" value="1"/>
</dbReference>
<comment type="similarity">
    <text evidence="2">Belongs to the UPF0382 family.</text>
</comment>
<dbReference type="AlphaFoldDB" id="A0A1W2E1I7"/>
<comment type="subcellular location">
    <subcellularLocation>
        <location evidence="1">Membrane</location>
        <topology evidence="1">Multi-pass membrane protein</topology>
    </subcellularLocation>
</comment>
<evidence type="ECO:0000256" key="6">
    <source>
        <dbReference type="SAM" id="Phobius"/>
    </source>
</evidence>
<keyword evidence="5 6" id="KW-0472">Membrane</keyword>
<dbReference type="PANTHER" id="PTHR43461:SF1">
    <property type="entry name" value="TRANSMEMBRANE PROTEIN 256"/>
    <property type="match status" value="1"/>
</dbReference>
<evidence type="ECO:0000256" key="1">
    <source>
        <dbReference type="ARBA" id="ARBA00004141"/>
    </source>
</evidence>
<dbReference type="STRING" id="151894.SAMN04488524_4380"/>
<evidence type="ECO:0000313" key="8">
    <source>
        <dbReference type="Proteomes" id="UP000192756"/>
    </source>
</evidence>
<dbReference type="Proteomes" id="UP000192756">
    <property type="component" value="Unassembled WGS sequence"/>
</dbReference>
<evidence type="ECO:0000256" key="4">
    <source>
        <dbReference type="ARBA" id="ARBA00022989"/>
    </source>
</evidence>
<dbReference type="OrthoDB" id="9802121at2"/>
<evidence type="ECO:0000256" key="5">
    <source>
        <dbReference type="ARBA" id="ARBA00023136"/>
    </source>
</evidence>
<proteinExistence type="inferred from homology"/>